<protein>
    <submittedName>
        <fullName evidence="1">Uncharacterized protein</fullName>
    </submittedName>
</protein>
<gene>
    <name evidence="1" type="ordered locus">Ftrac_2024</name>
</gene>
<accession>E4TTV4</accession>
<organism evidence="1 2">
    <name type="scientific">Marivirga tractuosa (strain ATCC 23168 / DSM 4126 / NBRC 15989 / NCIMB 1408 / VKM B-1430 / H-43)</name>
    <name type="common">Microscilla tractuosa</name>
    <name type="synonym">Flexibacter tractuosus</name>
    <dbReference type="NCBI Taxonomy" id="643867"/>
    <lineage>
        <taxon>Bacteria</taxon>
        <taxon>Pseudomonadati</taxon>
        <taxon>Bacteroidota</taxon>
        <taxon>Cytophagia</taxon>
        <taxon>Cytophagales</taxon>
        <taxon>Marivirgaceae</taxon>
        <taxon>Marivirga</taxon>
    </lineage>
</organism>
<evidence type="ECO:0000313" key="1">
    <source>
        <dbReference type="EMBL" id="ADR22009.1"/>
    </source>
</evidence>
<name>E4TTV4_MARTH</name>
<proteinExistence type="predicted"/>
<sequence>MLPTDERKSKVAKYGYLTLKKMLTWLSNITIN</sequence>
<dbReference type="STRING" id="643867.Ftrac_2024"/>
<evidence type="ECO:0000313" key="2">
    <source>
        <dbReference type="Proteomes" id="UP000008720"/>
    </source>
</evidence>
<dbReference type="HOGENOM" id="CLU_3390207_0_0_10"/>
<keyword evidence="2" id="KW-1185">Reference proteome</keyword>
<dbReference type="AlphaFoldDB" id="E4TTV4"/>
<dbReference type="Proteomes" id="UP000008720">
    <property type="component" value="Chromosome"/>
</dbReference>
<reference evidence="1 2" key="1">
    <citation type="journal article" date="2011" name="Stand. Genomic Sci.">
        <title>Complete genome sequence of Marivirga tractuosa type strain (H-43).</title>
        <authorList>
            <person name="Pagani I."/>
            <person name="Chertkov O."/>
            <person name="Lapidus A."/>
            <person name="Lucas S."/>
            <person name="Del Rio T.G."/>
            <person name="Tice H."/>
            <person name="Copeland A."/>
            <person name="Cheng J.F."/>
            <person name="Nolan M."/>
            <person name="Saunders E."/>
            <person name="Pitluck S."/>
            <person name="Held B."/>
            <person name="Goodwin L."/>
            <person name="Liolios K."/>
            <person name="Ovchinikova G."/>
            <person name="Ivanova N."/>
            <person name="Mavromatis K."/>
            <person name="Pati A."/>
            <person name="Chen A."/>
            <person name="Palaniappan K."/>
            <person name="Land M."/>
            <person name="Hauser L."/>
            <person name="Jeffries C.D."/>
            <person name="Detter J.C."/>
            <person name="Han C."/>
            <person name="Tapia R."/>
            <person name="Ngatchou-Djao O.D."/>
            <person name="Rohde M."/>
            <person name="Goker M."/>
            <person name="Spring S."/>
            <person name="Sikorski J."/>
            <person name="Woyke T."/>
            <person name="Bristow J."/>
            <person name="Eisen J.A."/>
            <person name="Markowitz V."/>
            <person name="Hugenholtz P."/>
            <person name="Klenk H.P."/>
            <person name="Kyrpides N.C."/>
        </authorList>
    </citation>
    <scope>NUCLEOTIDE SEQUENCE [LARGE SCALE GENOMIC DNA]</scope>
    <source>
        <strain evidence="2">ATCC 23168 / DSM 4126 / NBRC 15989 / NCIMB 1408 / VKM B-1430 / H-43</strain>
    </source>
</reference>
<dbReference type="KEGG" id="mtt:Ftrac_2024"/>
<dbReference type="EMBL" id="CP002349">
    <property type="protein sequence ID" value="ADR22009.1"/>
    <property type="molecule type" value="Genomic_DNA"/>
</dbReference>